<dbReference type="SUPFAM" id="SSF89360">
    <property type="entry name" value="HesB-like domain"/>
    <property type="match status" value="1"/>
</dbReference>
<gene>
    <name evidence="2" type="ORF">VSP0166_LOCUS13358</name>
</gene>
<name>A0A7S4MMB7_9EUKA</name>
<evidence type="ECO:0000256" key="1">
    <source>
        <dbReference type="ARBA" id="ARBA00006718"/>
    </source>
</evidence>
<protein>
    <recommendedName>
        <fullName evidence="3">FeS cluster biogenesis domain-containing protein</fullName>
    </recommendedName>
</protein>
<dbReference type="EMBL" id="HBKP01018842">
    <property type="protein sequence ID" value="CAE2231393.1"/>
    <property type="molecule type" value="Transcribed_RNA"/>
</dbReference>
<comment type="similarity">
    <text evidence="1">Belongs to the HesB/IscA family.</text>
</comment>
<dbReference type="InterPro" id="IPR035903">
    <property type="entry name" value="HesB-like_dom_sf"/>
</dbReference>
<dbReference type="PANTHER" id="PTHR43011">
    <property type="entry name" value="IRON-SULFUR CLUSTER ASSEMBLY 2 HOMOLOG, MITOCHONDRIAL"/>
    <property type="match status" value="1"/>
</dbReference>
<dbReference type="PANTHER" id="PTHR43011:SF1">
    <property type="entry name" value="IRON-SULFUR CLUSTER ASSEMBLY 2 HOMOLOG, MITOCHONDRIAL"/>
    <property type="match status" value="1"/>
</dbReference>
<evidence type="ECO:0008006" key="3">
    <source>
        <dbReference type="Google" id="ProtNLM"/>
    </source>
</evidence>
<reference evidence="2" key="1">
    <citation type="submission" date="2021-01" db="EMBL/GenBank/DDBJ databases">
        <authorList>
            <person name="Corre E."/>
            <person name="Pelletier E."/>
            <person name="Niang G."/>
            <person name="Scheremetjew M."/>
            <person name="Finn R."/>
            <person name="Kale V."/>
            <person name="Holt S."/>
            <person name="Cochrane G."/>
            <person name="Meng A."/>
            <person name="Brown T."/>
            <person name="Cohen L."/>
        </authorList>
    </citation>
    <scope>NUCLEOTIDE SEQUENCE</scope>
    <source>
        <strain evidence="2">DIVA3 518/3/11/1/6</strain>
    </source>
</reference>
<dbReference type="GO" id="GO:0016226">
    <property type="term" value="P:iron-sulfur cluster assembly"/>
    <property type="evidence" value="ECO:0007669"/>
    <property type="project" value="InterPro"/>
</dbReference>
<sequence length="149" mass="16823">MLRRAGLFSCARTWKCGSFLANQNFSFRYYSQQQMPLDITEACAKALEARSKGGTRFLRIGLTRGCHGYMYEYKMSDNLNETDLVFGEGNAKVVVEKDDYEKMEGATIDYSEAMERNGFAVTKNPKAMSSCGCDRSFTPDSFNALFESK</sequence>
<dbReference type="NCBIfam" id="TIGR00049">
    <property type="entry name" value="iron-sulfur cluster assembly accessory protein"/>
    <property type="match status" value="1"/>
</dbReference>
<dbReference type="AlphaFoldDB" id="A0A7S4MMB7"/>
<dbReference type="InterPro" id="IPR016092">
    <property type="entry name" value="ATAP"/>
</dbReference>
<dbReference type="GO" id="GO:0051537">
    <property type="term" value="F:2 iron, 2 sulfur cluster binding"/>
    <property type="evidence" value="ECO:0007669"/>
    <property type="project" value="TreeGrafter"/>
</dbReference>
<proteinExistence type="inferred from homology"/>
<dbReference type="Gene3D" id="2.60.300.12">
    <property type="entry name" value="HesB-like domain"/>
    <property type="match status" value="1"/>
</dbReference>
<dbReference type="GO" id="GO:0051539">
    <property type="term" value="F:4 iron, 4 sulfur cluster binding"/>
    <property type="evidence" value="ECO:0007669"/>
    <property type="project" value="TreeGrafter"/>
</dbReference>
<accession>A0A7S4MMB7</accession>
<dbReference type="GO" id="GO:0005506">
    <property type="term" value="F:iron ion binding"/>
    <property type="evidence" value="ECO:0007669"/>
    <property type="project" value="TreeGrafter"/>
</dbReference>
<dbReference type="GO" id="GO:0005739">
    <property type="term" value="C:mitochondrion"/>
    <property type="evidence" value="ECO:0007669"/>
    <property type="project" value="TreeGrafter"/>
</dbReference>
<evidence type="ECO:0000313" key="2">
    <source>
        <dbReference type="EMBL" id="CAE2231393.1"/>
    </source>
</evidence>
<organism evidence="2">
    <name type="scientific">Vannella robusta</name>
    <dbReference type="NCBI Taxonomy" id="1487602"/>
    <lineage>
        <taxon>Eukaryota</taxon>
        <taxon>Amoebozoa</taxon>
        <taxon>Discosea</taxon>
        <taxon>Flabellinia</taxon>
        <taxon>Vannellidae</taxon>
        <taxon>Vannella</taxon>
    </lineage>
</organism>